<accession>A0A811TC68</accession>
<reference evidence="6" key="1">
    <citation type="submission" date="2020-10" db="EMBL/GenBank/DDBJ databases">
        <authorList>
            <person name="Hahn C.J."/>
            <person name="Laso-Perez R."/>
            <person name="Vulcano F."/>
            <person name="Vaziourakis K.-M."/>
            <person name="Stokke R."/>
            <person name="Steen I.H."/>
            <person name="Teske A."/>
            <person name="Boetius A."/>
            <person name="Liebeke M."/>
            <person name="Amann R."/>
            <person name="Knittel K."/>
        </authorList>
    </citation>
    <scope>NUCLEOTIDE SEQUENCE</scope>
    <source>
        <strain evidence="6">Gfbio:e3339647-f889-4370-9287-4fb5cb688e4c:AG392M11_GoMArc1</strain>
    </source>
</reference>
<evidence type="ECO:0000256" key="1">
    <source>
        <dbReference type="ARBA" id="ARBA00022553"/>
    </source>
</evidence>
<dbReference type="InterPro" id="IPR008201">
    <property type="entry name" value="HepT-like"/>
</dbReference>
<keyword evidence="4" id="KW-0378">Hydrolase</keyword>
<evidence type="ECO:0000313" key="6">
    <source>
        <dbReference type="EMBL" id="CAD6492117.1"/>
    </source>
</evidence>
<dbReference type="PANTHER" id="PTHR33397">
    <property type="entry name" value="UPF0331 PROTEIN YUTE"/>
    <property type="match status" value="1"/>
</dbReference>
<keyword evidence="3" id="KW-0540">Nuclease</keyword>
<dbReference type="GO" id="GO:0016787">
    <property type="term" value="F:hydrolase activity"/>
    <property type="evidence" value="ECO:0007669"/>
    <property type="project" value="UniProtKB-KW"/>
</dbReference>
<dbReference type="Pfam" id="PF01934">
    <property type="entry name" value="HepT-like"/>
    <property type="match status" value="1"/>
</dbReference>
<comment type="caution">
    <text evidence="6">The sequence shown here is derived from an EMBL/GenBank/DDBJ whole genome shotgun (WGS) entry which is preliminary data.</text>
</comment>
<sequence length="136" mass="16139">MEYEKIHRKAEYILRKIKYLKNNRPEDAERFKSDETMQMAIFYGIQVCIEAIVDIVILTGTKVYEKEYEGDYEMFESLFEEGVIEEDVFEKLRKMNGLRNAIVHAYDSLIVEEIYDNYNGILRDIGYVTDKLVSKL</sequence>
<dbReference type="Gene3D" id="1.20.120.580">
    <property type="entry name" value="bsu32300-like"/>
    <property type="match status" value="1"/>
</dbReference>
<name>A0A811TC68_9EURY</name>
<evidence type="ECO:0000256" key="5">
    <source>
        <dbReference type="ARBA" id="ARBA00024207"/>
    </source>
</evidence>
<dbReference type="Proteomes" id="UP000639006">
    <property type="component" value="Unassembled WGS sequence"/>
</dbReference>
<keyword evidence="1" id="KW-0597">Phosphoprotein</keyword>
<dbReference type="NCBIfam" id="NF047751">
    <property type="entry name" value="HepT_toxin"/>
    <property type="match status" value="1"/>
</dbReference>
<dbReference type="GO" id="GO:0110001">
    <property type="term" value="C:toxin-antitoxin complex"/>
    <property type="evidence" value="ECO:0007669"/>
    <property type="project" value="InterPro"/>
</dbReference>
<dbReference type="EMBL" id="CAJHIQ010000009">
    <property type="protein sequence ID" value="CAD6492117.1"/>
    <property type="molecule type" value="Genomic_DNA"/>
</dbReference>
<evidence type="ECO:0008006" key="8">
    <source>
        <dbReference type="Google" id="ProtNLM"/>
    </source>
</evidence>
<organism evidence="6 7">
    <name type="scientific">Candidatus Argoarchaeum ethanivorans</name>
    <dbReference type="NCBI Taxonomy" id="2608793"/>
    <lineage>
        <taxon>Archaea</taxon>
        <taxon>Methanobacteriati</taxon>
        <taxon>Methanobacteriota</taxon>
        <taxon>Stenosarchaea group</taxon>
        <taxon>Methanomicrobia</taxon>
        <taxon>Methanosarcinales</taxon>
        <taxon>Methanosarcinales incertae sedis</taxon>
        <taxon>GOM Arc I cluster</taxon>
        <taxon>Candidatus Argoarchaeum</taxon>
    </lineage>
</organism>
<evidence type="ECO:0000256" key="3">
    <source>
        <dbReference type="ARBA" id="ARBA00022722"/>
    </source>
</evidence>
<evidence type="ECO:0000256" key="2">
    <source>
        <dbReference type="ARBA" id="ARBA00022649"/>
    </source>
</evidence>
<protein>
    <recommendedName>
        <fullName evidence="8">DUF86 domain-containing protein</fullName>
    </recommendedName>
</protein>
<dbReference type="InterPro" id="IPR052379">
    <property type="entry name" value="Type_VII_TA_RNase"/>
</dbReference>
<evidence type="ECO:0000313" key="7">
    <source>
        <dbReference type="Proteomes" id="UP000639006"/>
    </source>
</evidence>
<gene>
    <name evidence="6" type="ORF">DIAAKJNI_00229</name>
</gene>
<keyword evidence="2" id="KW-1277">Toxin-antitoxin system</keyword>
<dbReference type="AlphaFoldDB" id="A0A811TC68"/>
<dbReference type="PANTHER" id="PTHR33397:SF5">
    <property type="entry name" value="RNASE YUTE-RELATED"/>
    <property type="match status" value="1"/>
</dbReference>
<comment type="similarity">
    <text evidence="5">Belongs to the HepT RNase toxin family.</text>
</comment>
<evidence type="ECO:0000256" key="4">
    <source>
        <dbReference type="ARBA" id="ARBA00022801"/>
    </source>
</evidence>
<dbReference type="GO" id="GO:0004540">
    <property type="term" value="F:RNA nuclease activity"/>
    <property type="evidence" value="ECO:0007669"/>
    <property type="project" value="InterPro"/>
</dbReference>
<proteinExistence type="inferred from homology"/>
<dbReference type="InterPro" id="IPR037038">
    <property type="entry name" value="HepT-like_sf"/>
</dbReference>